<feature type="transmembrane region" description="Helical" evidence="2">
    <location>
        <begin position="80"/>
        <end position="101"/>
    </location>
</feature>
<dbReference type="EMBL" id="RRYP01002320">
    <property type="protein sequence ID" value="TNV84905.1"/>
    <property type="molecule type" value="Genomic_DNA"/>
</dbReference>
<keyword evidence="2" id="KW-1133">Transmembrane helix</keyword>
<protein>
    <recommendedName>
        <fullName evidence="5">Transmembrane protein</fullName>
    </recommendedName>
</protein>
<keyword evidence="2" id="KW-0472">Membrane</keyword>
<feature type="transmembrane region" description="Helical" evidence="2">
    <location>
        <begin position="405"/>
        <end position="424"/>
    </location>
</feature>
<evidence type="ECO:0000256" key="1">
    <source>
        <dbReference type="SAM" id="MobiDB-lite"/>
    </source>
</evidence>
<dbReference type="AlphaFoldDB" id="A0A8J8T7V7"/>
<proteinExistence type="predicted"/>
<evidence type="ECO:0000256" key="2">
    <source>
        <dbReference type="SAM" id="Phobius"/>
    </source>
</evidence>
<dbReference type="OrthoDB" id="10658090at2759"/>
<evidence type="ECO:0000313" key="4">
    <source>
        <dbReference type="Proteomes" id="UP000785679"/>
    </source>
</evidence>
<evidence type="ECO:0008006" key="5">
    <source>
        <dbReference type="Google" id="ProtNLM"/>
    </source>
</evidence>
<keyword evidence="4" id="KW-1185">Reference proteome</keyword>
<feature type="region of interest" description="Disordered" evidence="1">
    <location>
        <begin position="260"/>
        <end position="316"/>
    </location>
</feature>
<keyword evidence="2" id="KW-0812">Transmembrane</keyword>
<accession>A0A8J8T7V7</accession>
<sequence length="574" mass="63928">MNSKQAASPASATMTTVHPSGACAGVAAQAKQESTPRLPPQSSLKSDLMLLRQEALALARQAKEGFSSSFNHGATSESTAFTSTAAILSFSLTIFTLFALYTGLQNIPAATSQQQSLRSQTFMCMLIPICLIYFTKMALEDYIRTFYSFSPSNTTNDAQYGNSENGQQSNEFENQDEMEILKGILDPMMTQQQPFGFCGDDGKKQKQGKNNKVKVAGVGKCGGNHQGCNTATNASGKGTNVLFKDIKKGVEADNRATITQQKLNQLPQSNTGHSPIIDVDQYNTDEKGYVQPASPSGTDTTDDPAANQEPPNVSMKTQNFQNTQSMIDEKIAQLKKKRRHIFGLNKELFKKWFDFAKPQKRKDPKQVAKQRDDALPFNALELSLFAQNCLFQVFSDDKDNNRLEMLFSVAIMILLYFVVIQTFFQGRKSMSTKSNNQPFGAGNILDEVENQVFLNQFSEMYEMEFEKKRRQMLSDGDQEMPANHQQNQAAIHQAAKKVIRDLMIKHQRQQNYTSSISGGSGEKLFIVVLLQNLKRMGEAALRWSFFTLNMFILTLTICQSQHFSGCLPGQANCV</sequence>
<comment type="caution">
    <text evidence="3">The sequence shown here is derived from an EMBL/GenBank/DDBJ whole genome shotgun (WGS) entry which is preliminary data.</text>
</comment>
<organism evidence="3 4">
    <name type="scientific">Halteria grandinella</name>
    <dbReference type="NCBI Taxonomy" id="5974"/>
    <lineage>
        <taxon>Eukaryota</taxon>
        <taxon>Sar</taxon>
        <taxon>Alveolata</taxon>
        <taxon>Ciliophora</taxon>
        <taxon>Intramacronucleata</taxon>
        <taxon>Spirotrichea</taxon>
        <taxon>Stichotrichia</taxon>
        <taxon>Sporadotrichida</taxon>
        <taxon>Halteriidae</taxon>
        <taxon>Halteria</taxon>
    </lineage>
</organism>
<evidence type="ECO:0000313" key="3">
    <source>
        <dbReference type="EMBL" id="TNV84905.1"/>
    </source>
</evidence>
<reference evidence="3" key="1">
    <citation type="submission" date="2019-06" db="EMBL/GenBank/DDBJ databases">
        <authorList>
            <person name="Zheng W."/>
        </authorList>
    </citation>
    <scope>NUCLEOTIDE SEQUENCE</scope>
    <source>
        <strain evidence="3">QDHG01</strain>
    </source>
</reference>
<feature type="compositionally biased region" description="Polar residues" evidence="1">
    <location>
        <begin position="260"/>
        <end position="273"/>
    </location>
</feature>
<name>A0A8J8T7V7_HALGN</name>
<dbReference type="Proteomes" id="UP000785679">
    <property type="component" value="Unassembled WGS sequence"/>
</dbReference>
<feature type="transmembrane region" description="Helical" evidence="2">
    <location>
        <begin position="122"/>
        <end position="139"/>
    </location>
</feature>
<gene>
    <name evidence="3" type="ORF">FGO68_gene13634</name>
</gene>